<dbReference type="PANTHER" id="PTHR30614">
    <property type="entry name" value="MEMBRANE COMPONENT OF AMINO ACID ABC TRANSPORTER"/>
    <property type="match status" value="1"/>
</dbReference>
<comment type="caution">
    <text evidence="11">The sequence shown here is derived from an EMBL/GenBank/DDBJ whole genome shotgun (WGS) entry which is preliminary data.</text>
</comment>
<keyword evidence="4" id="KW-1003">Cell membrane</keyword>
<evidence type="ECO:0000256" key="5">
    <source>
        <dbReference type="ARBA" id="ARBA00022692"/>
    </source>
</evidence>
<proteinExistence type="inferred from homology"/>
<dbReference type="GO" id="GO:0022857">
    <property type="term" value="F:transmembrane transporter activity"/>
    <property type="evidence" value="ECO:0007669"/>
    <property type="project" value="InterPro"/>
</dbReference>
<dbReference type="CDD" id="cd06261">
    <property type="entry name" value="TM_PBP2"/>
    <property type="match status" value="1"/>
</dbReference>
<dbReference type="Pfam" id="PF00528">
    <property type="entry name" value="BPD_transp_1"/>
    <property type="match status" value="1"/>
</dbReference>
<evidence type="ECO:0000313" key="12">
    <source>
        <dbReference type="Proteomes" id="UP000249590"/>
    </source>
</evidence>
<evidence type="ECO:0000256" key="6">
    <source>
        <dbReference type="ARBA" id="ARBA00022970"/>
    </source>
</evidence>
<evidence type="ECO:0000256" key="3">
    <source>
        <dbReference type="ARBA" id="ARBA00022448"/>
    </source>
</evidence>
<evidence type="ECO:0000259" key="10">
    <source>
        <dbReference type="PROSITE" id="PS50928"/>
    </source>
</evidence>
<dbReference type="Proteomes" id="UP000249590">
    <property type="component" value="Unassembled WGS sequence"/>
</dbReference>
<keyword evidence="3 9" id="KW-0813">Transport</keyword>
<keyword evidence="8 9" id="KW-0472">Membrane</keyword>
<feature type="transmembrane region" description="Helical" evidence="9">
    <location>
        <begin position="31"/>
        <end position="49"/>
    </location>
</feature>
<name>A0A8B2NHD0_9HYPH</name>
<sequence>MNAIFTHFFDLDALWRARIVMGEGALGTLRLAAATLLLAPIAGMAIYAVQLLPVRGARCATEWFIDLMRAIPLLVFLVMSYYLVLPLAGLSVDAFSAAVFGIALKHGVYFAEIYRGAYQSVPRGQFDAARMIGLRGRKLLRLVVVPQMMVIMAPALTSQATLLLRDLPLAFVIGYFEILTSARAAQVFTRNSTPLMGAVLAYAVTLLLMQWVTGRVERMSRRRMEA</sequence>
<feature type="domain" description="ABC transmembrane type-1" evidence="10">
    <location>
        <begin position="25"/>
        <end position="217"/>
    </location>
</feature>
<reference evidence="11 12" key="1">
    <citation type="submission" date="2018-05" db="EMBL/GenBank/DDBJ databases">
        <title>Acuticoccus sediminis sp. nov., isolated from deep-sea sediment of Indian Ocean.</title>
        <authorList>
            <person name="Liu X."/>
            <person name="Lai Q."/>
            <person name="Du Y."/>
            <person name="Sun F."/>
            <person name="Zhang X."/>
            <person name="Wang S."/>
            <person name="Shao Z."/>
        </authorList>
    </citation>
    <scope>NUCLEOTIDE SEQUENCE [LARGE SCALE GENOMIC DNA]</scope>
    <source>
        <strain evidence="11 12">PTG4-2</strain>
    </source>
</reference>
<evidence type="ECO:0000313" key="11">
    <source>
        <dbReference type="EMBL" id="RAH97333.1"/>
    </source>
</evidence>
<feature type="transmembrane region" description="Helical" evidence="9">
    <location>
        <begin position="195"/>
        <end position="214"/>
    </location>
</feature>
<dbReference type="NCBIfam" id="TIGR01726">
    <property type="entry name" value="HEQRo_perm_3TM"/>
    <property type="match status" value="1"/>
</dbReference>
<dbReference type="SUPFAM" id="SSF161098">
    <property type="entry name" value="MetI-like"/>
    <property type="match status" value="1"/>
</dbReference>
<dbReference type="AlphaFoldDB" id="A0A8B2NHD0"/>
<dbReference type="Gene3D" id="1.10.3720.10">
    <property type="entry name" value="MetI-like"/>
    <property type="match status" value="1"/>
</dbReference>
<evidence type="ECO:0000256" key="2">
    <source>
        <dbReference type="ARBA" id="ARBA00010072"/>
    </source>
</evidence>
<dbReference type="RefSeq" id="WP_111351859.1">
    <property type="nucleotide sequence ID" value="NZ_QHHQ01000009.1"/>
</dbReference>
<dbReference type="InterPro" id="IPR000515">
    <property type="entry name" value="MetI-like"/>
</dbReference>
<feature type="transmembrane region" description="Helical" evidence="9">
    <location>
        <begin position="70"/>
        <end position="88"/>
    </location>
</feature>
<dbReference type="EMBL" id="QHHQ01000009">
    <property type="protein sequence ID" value="RAH97333.1"/>
    <property type="molecule type" value="Genomic_DNA"/>
</dbReference>
<dbReference type="GO" id="GO:0006865">
    <property type="term" value="P:amino acid transport"/>
    <property type="evidence" value="ECO:0007669"/>
    <property type="project" value="UniProtKB-KW"/>
</dbReference>
<feature type="transmembrane region" description="Helical" evidence="9">
    <location>
        <begin position="94"/>
        <end position="118"/>
    </location>
</feature>
<dbReference type="PANTHER" id="PTHR30614:SF0">
    <property type="entry name" value="L-CYSTINE TRANSPORT SYSTEM PERMEASE PROTEIN TCYL"/>
    <property type="match status" value="1"/>
</dbReference>
<keyword evidence="6" id="KW-0029">Amino-acid transport</keyword>
<comment type="subcellular location">
    <subcellularLocation>
        <location evidence="1">Cell inner membrane</location>
        <topology evidence="1">Multi-pass membrane protein</topology>
    </subcellularLocation>
    <subcellularLocation>
        <location evidence="9">Cell membrane</location>
        <topology evidence="9">Multi-pass membrane protein</topology>
    </subcellularLocation>
</comment>
<keyword evidence="7 9" id="KW-1133">Transmembrane helix</keyword>
<dbReference type="InterPro" id="IPR043429">
    <property type="entry name" value="ArtM/GltK/GlnP/TcyL/YhdX-like"/>
</dbReference>
<protein>
    <recommendedName>
        <fullName evidence="10">ABC transmembrane type-1 domain-containing protein</fullName>
    </recommendedName>
</protein>
<accession>A0A8B2NHD0</accession>
<dbReference type="OrthoDB" id="9808674at2"/>
<organism evidence="11 12">
    <name type="scientific">Acuticoccus sediminis</name>
    <dbReference type="NCBI Taxonomy" id="2184697"/>
    <lineage>
        <taxon>Bacteria</taxon>
        <taxon>Pseudomonadati</taxon>
        <taxon>Pseudomonadota</taxon>
        <taxon>Alphaproteobacteria</taxon>
        <taxon>Hyphomicrobiales</taxon>
        <taxon>Amorphaceae</taxon>
        <taxon>Acuticoccus</taxon>
    </lineage>
</organism>
<feature type="transmembrane region" description="Helical" evidence="9">
    <location>
        <begin position="139"/>
        <end position="157"/>
    </location>
</feature>
<gene>
    <name evidence="11" type="ORF">DLJ53_29470</name>
</gene>
<evidence type="ECO:0000256" key="9">
    <source>
        <dbReference type="RuleBase" id="RU363032"/>
    </source>
</evidence>
<evidence type="ECO:0000256" key="4">
    <source>
        <dbReference type="ARBA" id="ARBA00022475"/>
    </source>
</evidence>
<keyword evidence="5 9" id="KW-0812">Transmembrane</keyword>
<comment type="similarity">
    <text evidence="2">Belongs to the binding-protein-dependent transport system permease family. HisMQ subfamily.</text>
</comment>
<evidence type="ECO:0000256" key="7">
    <source>
        <dbReference type="ARBA" id="ARBA00022989"/>
    </source>
</evidence>
<keyword evidence="12" id="KW-1185">Reference proteome</keyword>
<dbReference type="GO" id="GO:0043190">
    <property type="term" value="C:ATP-binding cassette (ABC) transporter complex"/>
    <property type="evidence" value="ECO:0007669"/>
    <property type="project" value="InterPro"/>
</dbReference>
<evidence type="ECO:0000256" key="1">
    <source>
        <dbReference type="ARBA" id="ARBA00004429"/>
    </source>
</evidence>
<dbReference type="InterPro" id="IPR010065">
    <property type="entry name" value="AA_ABC_transptr_permease_3TM"/>
</dbReference>
<evidence type="ECO:0000256" key="8">
    <source>
        <dbReference type="ARBA" id="ARBA00023136"/>
    </source>
</evidence>
<dbReference type="InterPro" id="IPR035906">
    <property type="entry name" value="MetI-like_sf"/>
</dbReference>
<dbReference type="PROSITE" id="PS50928">
    <property type="entry name" value="ABC_TM1"/>
    <property type="match status" value="1"/>
</dbReference>